<dbReference type="SUPFAM" id="SSF54373">
    <property type="entry name" value="FAD-linked reductases, C-terminal domain"/>
    <property type="match status" value="1"/>
</dbReference>
<feature type="compositionally biased region" description="Low complexity" evidence="4">
    <location>
        <begin position="410"/>
        <end position="423"/>
    </location>
</feature>
<keyword evidence="7" id="KW-1185">Reference proteome</keyword>
<feature type="domain" description="C2H2-type" evidence="5">
    <location>
        <begin position="140"/>
        <end position="168"/>
    </location>
</feature>
<keyword evidence="3" id="KW-0274">FAD</keyword>
<feature type="compositionally biased region" description="Polar residues" evidence="4">
    <location>
        <begin position="365"/>
        <end position="377"/>
    </location>
</feature>
<sequence>MNPFQNPPADTLAAARLHVKALTDCGFPREALLRALLEECENDSPSSPDTASPQNLHALLQAQIANHGSFNSRLSVSTTSSKSSKHASVISTATTMSSVSSQGGFGGSAHDAAAPQLPPAPPAPPVKSNNRGSSKPQGAYWCTFCDVAFQRKFDWKRHEDEFHERYKRYPCPDCNRLFWGANTFNQHHKNAHGCTTCPHADRVVRYTHKKTAWACGFCGGFQASRDRYFDHVARHYDDGCNKTHWQHSLVIYGLLHQPAILQAWKELKAKLYDHLPRNQQPMLQWDPATTGHAQGFLEGECQGNLQDLLEFFVEGRDDPKFLARLAHDMATIVPRSEIKPLVGPVPKLSSSAARPTSEPLKHKTAPNSSPQIKHASTPSPPRHNEEPRLKKQRSTARLPSLPPQFTKNNPFFQSLQQPQQQKQPLPPTPETTGSSFGQAPQLMTTTTQTTSATGPYYDLSATHVLPHMQLLSQMPPQQQQLQQQQQFHLQQQQLLLLQQQQQQQQTPHLAVPMSALDDWSSVAGTVVDDSMFTSAMALVLAGDADKPSPRTQEYDYIIVGGGTAGVALAARLSQGLQSSRILVVEAGPSALQHDGINVPGLKGSTVGGPLDWKFVTAPQPGLNNRSLRIPRGRVLGGSSAINLLAWNRASAPEYDAWESLGNPGWNWRTLSAAMEKGETYINGPPGSGSRGPIKAALSRFVPEHQKVFVPAVAAHFPQLPHNEDSLQGNPIGVMTQPGNIDPVPYNRSYSANAYLPLAGPNLEVLTDAPVAKVNLARPQGKGKGKGKGKDEPYTATGVTLQNGTVLTAHKGVVLSAGSINTPQLLELSGIGRREVLSGAGLEPLIDLPGVGENYQEHPRVQISFALREGITAADWLNVNTSFAAEEWAKRLRGEPGFYDDSGAEYVFADWVRAVERPAEAAELARLARRVVAGAKGSDVELRKQLELLSDERVPQVEVIYSPRYTGAKGYPPAGSPLHGRGFFTLIGGLMHPLSRGSVHVDPSDPVGKPPVLDPGLVGNEYDLAGLVTLLKFARRLAQTPAVRELWEVEYEPGVDVVQTDEDWKAYIRNTTETVFHPTGTAAMRPRKDGGVVDARLTVYGTANLKVVDASIMPVQISAHPQTIVYGIAEKAAEIMIAEHR</sequence>
<evidence type="ECO:0000313" key="7">
    <source>
        <dbReference type="Proteomes" id="UP001583172"/>
    </source>
</evidence>
<feature type="domain" description="C2H2-type" evidence="5">
    <location>
        <begin position="169"/>
        <end position="192"/>
    </location>
</feature>
<evidence type="ECO:0000256" key="1">
    <source>
        <dbReference type="ARBA" id="ARBA00010790"/>
    </source>
</evidence>
<evidence type="ECO:0000256" key="4">
    <source>
        <dbReference type="SAM" id="MobiDB-lite"/>
    </source>
</evidence>
<dbReference type="PROSITE" id="PS50157">
    <property type="entry name" value="ZINC_FINGER_C2H2_2"/>
    <property type="match status" value="2"/>
</dbReference>
<feature type="compositionally biased region" description="Polar residues" evidence="4">
    <location>
        <begin position="430"/>
        <end position="439"/>
    </location>
</feature>
<reference evidence="6 7" key="1">
    <citation type="journal article" date="2024" name="Commun. Biol.">
        <title>Comparative genomic analysis of thermophilic fungi reveals convergent evolutionary adaptations and gene losses.</title>
        <authorList>
            <person name="Steindorff A.S."/>
            <person name="Aguilar-Pontes M.V."/>
            <person name="Robinson A.J."/>
            <person name="Andreopoulos B."/>
            <person name="LaButti K."/>
            <person name="Kuo A."/>
            <person name="Mondo S."/>
            <person name="Riley R."/>
            <person name="Otillar R."/>
            <person name="Haridas S."/>
            <person name="Lipzen A."/>
            <person name="Grimwood J."/>
            <person name="Schmutz J."/>
            <person name="Clum A."/>
            <person name="Reid I.D."/>
            <person name="Moisan M.C."/>
            <person name="Butler G."/>
            <person name="Nguyen T.T.M."/>
            <person name="Dewar K."/>
            <person name="Conant G."/>
            <person name="Drula E."/>
            <person name="Henrissat B."/>
            <person name="Hansel C."/>
            <person name="Singer S."/>
            <person name="Hutchinson M.I."/>
            <person name="de Vries R.P."/>
            <person name="Natvig D.O."/>
            <person name="Powell A.J."/>
            <person name="Tsang A."/>
            <person name="Grigoriev I.V."/>
        </authorList>
    </citation>
    <scope>NUCLEOTIDE SEQUENCE [LARGE SCALE GENOMIC DNA]</scope>
    <source>
        <strain evidence="6 7">CBS 620.91</strain>
    </source>
</reference>
<feature type="compositionally biased region" description="Pro residues" evidence="4">
    <location>
        <begin position="116"/>
        <end position="125"/>
    </location>
</feature>
<evidence type="ECO:0000259" key="5">
    <source>
        <dbReference type="PROSITE" id="PS50157"/>
    </source>
</evidence>
<dbReference type="InterPro" id="IPR000172">
    <property type="entry name" value="GMC_OxRdtase_N"/>
</dbReference>
<dbReference type="PANTHER" id="PTHR11552">
    <property type="entry name" value="GLUCOSE-METHANOL-CHOLINE GMC OXIDOREDUCTASE"/>
    <property type="match status" value="1"/>
</dbReference>
<evidence type="ECO:0000256" key="2">
    <source>
        <dbReference type="PROSITE-ProRule" id="PRU00042"/>
    </source>
</evidence>
<feature type="region of interest" description="Disordered" evidence="4">
    <location>
        <begin position="100"/>
        <end position="135"/>
    </location>
</feature>
<dbReference type="SMART" id="SM00355">
    <property type="entry name" value="ZnF_C2H2"/>
    <property type="match status" value="3"/>
</dbReference>
<keyword evidence="2" id="KW-0479">Metal-binding</keyword>
<keyword evidence="2" id="KW-0862">Zinc</keyword>
<dbReference type="InterPro" id="IPR007867">
    <property type="entry name" value="GMC_OxRtase_C"/>
</dbReference>
<dbReference type="PROSITE" id="PS00624">
    <property type="entry name" value="GMC_OXRED_2"/>
    <property type="match status" value="1"/>
</dbReference>
<dbReference type="InterPro" id="IPR036236">
    <property type="entry name" value="Znf_C2H2_sf"/>
</dbReference>
<protein>
    <recommendedName>
        <fullName evidence="5">C2H2-type domain-containing protein</fullName>
    </recommendedName>
</protein>
<feature type="region of interest" description="Disordered" evidence="4">
    <location>
        <begin position="341"/>
        <end position="439"/>
    </location>
</feature>
<dbReference type="Pfam" id="PF05199">
    <property type="entry name" value="GMC_oxred_C"/>
    <property type="match status" value="1"/>
</dbReference>
<dbReference type="Gene3D" id="3.50.50.60">
    <property type="entry name" value="FAD/NAD(P)-binding domain"/>
    <property type="match status" value="1"/>
</dbReference>
<dbReference type="InterPro" id="IPR036188">
    <property type="entry name" value="FAD/NAD-bd_sf"/>
</dbReference>
<comment type="similarity">
    <text evidence="1 3">Belongs to the GMC oxidoreductase family.</text>
</comment>
<evidence type="ECO:0000256" key="3">
    <source>
        <dbReference type="RuleBase" id="RU003968"/>
    </source>
</evidence>
<gene>
    <name evidence="6" type="ORF">VTJ49DRAFT_778</name>
</gene>
<keyword evidence="3" id="KW-0285">Flavoprotein</keyword>
<dbReference type="PROSITE" id="PS00623">
    <property type="entry name" value="GMC_OXRED_1"/>
    <property type="match status" value="1"/>
</dbReference>
<organism evidence="6 7">
    <name type="scientific">Humicola insolens</name>
    <name type="common">Soft-rot fungus</name>
    <dbReference type="NCBI Taxonomy" id="85995"/>
    <lineage>
        <taxon>Eukaryota</taxon>
        <taxon>Fungi</taxon>
        <taxon>Dikarya</taxon>
        <taxon>Ascomycota</taxon>
        <taxon>Pezizomycotina</taxon>
        <taxon>Sordariomycetes</taxon>
        <taxon>Sordariomycetidae</taxon>
        <taxon>Sordariales</taxon>
        <taxon>Chaetomiaceae</taxon>
        <taxon>Mycothermus</taxon>
    </lineage>
</organism>
<accession>A0ABR3VF31</accession>
<dbReference type="EMBL" id="JAZGSY010000126">
    <property type="protein sequence ID" value="KAL1840122.1"/>
    <property type="molecule type" value="Genomic_DNA"/>
</dbReference>
<dbReference type="Gene3D" id="3.30.160.60">
    <property type="entry name" value="Classic Zinc Finger"/>
    <property type="match status" value="1"/>
</dbReference>
<proteinExistence type="inferred from homology"/>
<dbReference type="SUPFAM" id="SSF51905">
    <property type="entry name" value="FAD/NAD(P)-binding domain"/>
    <property type="match status" value="1"/>
</dbReference>
<dbReference type="InterPro" id="IPR012132">
    <property type="entry name" value="GMC_OxRdtase"/>
</dbReference>
<dbReference type="SUPFAM" id="SSF57667">
    <property type="entry name" value="beta-beta-alpha zinc fingers"/>
    <property type="match status" value="1"/>
</dbReference>
<dbReference type="Pfam" id="PF00732">
    <property type="entry name" value="GMC_oxred_N"/>
    <property type="match status" value="1"/>
</dbReference>
<dbReference type="PROSITE" id="PS00028">
    <property type="entry name" value="ZINC_FINGER_C2H2_1"/>
    <property type="match status" value="2"/>
</dbReference>
<comment type="caution">
    <text evidence="6">The sequence shown here is derived from an EMBL/GenBank/DDBJ whole genome shotgun (WGS) entry which is preliminary data.</text>
</comment>
<evidence type="ECO:0000313" key="6">
    <source>
        <dbReference type="EMBL" id="KAL1840122.1"/>
    </source>
</evidence>
<dbReference type="Gene3D" id="3.30.560.10">
    <property type="entry name" value="Glucose Oxidase, domain 3"/>
    <property type="match status" value="1"/>
</dbReference>
<dbReference type="InterPro" id="IPR013087">
    <property type="entry name" value="Znf_C2H2_type"/>
</dbReference>
<name>A0ABR3VF31_HUMIN</name>
<keyword evidence="2" id="KW-0863">Zinc-finger</keyword>
<dbReference type="PANTHER" id="PTHR11552:SF115">
    <property type="entry name" value="DEHYDROGENASE XPTC-RELATED"/>
    <property type="match status" value="1"/>
</dbReference>
<dbReference type="Proteomes" id="UP001583172">
    <property type="component" value="Unassembled WGS sequence"/>
</dbReference>